<dbReference type="PANTHER" id="PTHR22749:SF6">
    <property type="entry name" value="RIBOFLAVIN KINASE"/>
    <property type="match status" value="1"/>
</dbReference>
<dbReference type="EC" id="2.7.1.26" evidence="14"/>
<evidence type="ECO:0000256" key="10">
    <source>
        <dbReference type="ARBA" id="ARBA00022840"/>
    </source>
</evidence>
<dbReference type="SMART" id="SM00904">
    <property type="entry name" value="Flavokinase"/>
    <property type="match status" value="1"/>
</dbReference>
<comment type="pathway">
    <text evidence="2 14">Cofactor biosynthesis; FMN biosynthesis; FMN from riboflavin (ATP route): step 1/1.</text>
</comment>
<keyword evidence="17" id="KW-1185">Reference proteome</keyword>
<dbReference type="HOGENOM" id="CLU_048437_0_1_3"/>
<dbReference type="eggNOG" id="COG0196">
    <property type="taxonomic scope" value="Bacteria"/>
</dbReference>
<evidence type="ECO:0000256" key="2">
    <source>
        <dbReference type="ARBA" id="ARBA00005201"/>
    </source>
</evidence>
<protein>
    <recommendedName>
        <fullName evidence="14">Riboflavin biosynthesis protein</fullName>
    </recommendedName>
    <domain>
        <recommendedName>
            <fullName evidence="14">Riboflavin kinase</fullName>
            <ecNumber evidence="14">2.7.1.26</ecNumber>
        </recommendedName>
        <alternativeName>
            <fullName evidence="14">Flavokinase</fullName>
        </alternativeName>
    </domain>
    <domain>
        <recommendedName>
            <fullName evidence="14">FMN adenylyltransferase</fullName>
            <ecNumber evidence="14">2.7.7.2</ecNumber>
        </recommendedName>
        <alternativeName>
            <fullName evidence="14">FAD pyrophosphorylase</fullName>
        </alternativeName>
        <alternativeName>
            <fullName evidence="14">FAD synthase</fullName>
        </alternativeName>
    </domain>
</protein>
<dbReference type="OrthoDB" id="9803667at2"/>
<dbReference type="GO" id="GO:0009231">
    <property type="term" value="P:riboflavin biosynthetic process"/>
    <property type="evidence" value="ECO:0007669"/>
    <property type="project" value="InterPro"/>
</dbReference>
<dbReference type="UniPathway" id="UPA00276">
    <property type="reaction ID" value="UER00406"/>
</dbReference>
<keyword evidence="4 14" id="KW-0288">FMN</keyword>
<keyword evidence="3 14" id="KW-0285">Flavoprotein</keyword>
<dbReference type="UniPathway" id="UPA00277">
    <property type="reaction ID" value="UER00407"/>
</dbReference>
<keyword evidence="6 14" id="KW-0548">Nucleotidyltransferase</keyword>
<dbReference type="SUPFAM" id="SSF82114">
    <property type="entry name" value="Riboflavin kinase-like"/>
    <property type="match status" value="1"/>
</dbReference>
<dbReference type="EMBL" id="CP000878">
    <property type="protein sequence ID" value="ABX09248.1"/>
    <property type="molecule type" value="Genomic_DNA"/>
</dbReference>
<dbReference type="SUPFAM" id="SSF52374">
    <property type="entry name" value="Nucleotidylyl transferase"/>
    <property type="match status" value="1"/>
</dbReference>
<evidence type="ECO:0000256" key="7">
    <source>
        <dbReference type="ARBA" id="ARBA00022741"/>
    </source>
</evidence>
<dbReference type="PANTHER" id="PTHR22749">
    <property type="entry name" value="RIBOFLAVIN KINASE/FMN ADENYLYLTRANSFERASE"/>
    <property type="match status" value="1"/>
</dbReference>
<evidence type="ECO:0000256" key="4">
    <source>
        <dbReference type="ARBA" id="ARBA00022643"/>
    </source>
</evidence>
<evidence type="ECO:0000256" key="8">
    <source>
        <dbReference type="ARBA" id="ARBA00022777"/>
    </source>
</evidence>
<dbReference type="EC" id="2.7.7.2" evidence="14"/>
<dbReference type="InterPro" id="IPR014729">
    <property type="entry name" value="Rossmann-like_a/b/a_fold"/>
</dbReference>
<keyword evidence="11" id="KW-0511">Multifunctional enzyme</keyword>
<evidence type="ECO:0000256" key="11">
    <source>
        <dbReference type="ARBA" id="ARBA00023268"/>
    </source>
</evidence>
<keyword evidence="10 14" id="KW-0067">ATP-binding</keyword>
<dbReference type="InterPro" id="IPR002606">
    <property type="entry name" value="Riboflavin_kinase_bac"/>
</dbReference>
<dbReference type="InterPro" id="IPR015864">
    <property type="entry name" value="FAD_synthase"/>
</dbReference>
<dbReference type="Pfam" id="PF06574">
    <property type="entry name" value="FAD_syn"/>
    <property type="match status" value="1"/>
</dbReference>
<dbReference type="Pfam" id="PF01687">
    <property type="entry name" value="Flavokinase"/>
    <property type="match status" value="1"/>
</dbReference>
<evidence type="ECO:0000256" key="3">
    <source>
        <dbReference type="ARBA" id="ARBA00022630"/>
    </source>
</evidence>
<keyword evidence="7 14" id="KW-0547">Nucleotide-binding</keyword>
<name>A9BBN6_PROM4</name>
<evidence type="ECO:0000256" key="6">
    <source>
        <dbReference type="ARBA" id="ARBA00022695"/>
    </source>
</evidence>
<evidence type="ECO:0000259" key="15">
    <source>
        <dbReference type="SMART" id="SM00904"/>
    </source>
</evidence>
<dbReference type="GO" id="GO:0006747">
    <property type="term" value="P:FAD biosynthetic process"/>
    <property type="evidence" value="ECO:0007669"/>
    <property type="project" value="UniProtKB-UniRule"/>
</dbReference>
<evidence type="ECO:0000256" key="12">
    <source>
        <dbReference type="ARBA" id="ARBA00047880"/>
    </source>
</evidence>
<dbReference type="GO" id="GO:0005524">
    <property type="term" value="F:ATP binding"/>
    <property type="evidence" value="ECO:0007669"/>
    <property type="project" value="UniProtKB-UniRule"/>
</dbReference>
<sequence>MIPLCSPSQACLPTAIALGSFDGLHAGHKRVIKEITNSDKGVPTVVSFWPHPREVLYGESRLRLDLPSEKGALLETLGVKQLVLVPFDHYLAELTAEKFFNEVLINKLQSKRIAVGANFRFGKNREGDPYVLKKLCESADLELSIVPILEDAQGRMSSSRIRSELKQGNLKATKDLLGRPYIFRGLVIPGKGLGKTIGWPTANLQVDGRKLLPGIGVYAAWATKLNGKNKFPAVMNLGPQPTIDPLAPSAVEVHLLNQEIDLTQNELIIEPVKRIRSQKKFKDLNTLSEQIGLDAKIAQEILSKI</sequence>
<dbReference type="GO" id="GO:0008531">
    <property type="term" value="F:riboflavin kinase activity"/>
    <property type="evidence" value="ECO:0007669"/>
    <property type="project" value="UniProtKB-UniRule"/>
</dbReference>
<feature type="domain" description="Riboflavin kinase" evidence="15">
    <location>
        <begin position="176"/>
        <end position="303"/>
    </location>
</feature>
<comment type="catalytic activity">
    <reaction evidence="12 14">
        <text>riboflavin + ATP = FMN + ADP + H(+)</text>
        <dbReference type="Rhea" id="RHEA:14357"/>
        <dbReference type="ChEBI" id="CHEBI:15378"/>
        <dbReference type="ChEBI" id="CHEBI:30616"/>
        <dbReference type="ChEBI" id="CHEBI:57986"/>
        <dbReference type="ChEBI" id="CHEBI:58210"/>
        <dbReference type="ChEBI" id="CHEBI:456216"/>
        <dbReference type="EC" id="2.7.1.26"/>
    </reaction>
</comment>
<reference evidence="16 17" key="1">
    <citation type="journal article" date="2007" name="PLoS Genet.">
        <title>Patterns and implications of gene gain and loss in the evolution of Prochlorococcus.</title>
        <authorList>
            <person name="Kettler G.C."/>
            <person name="Martiny A.C."/>
            <person name="Huang K."/>
            <person name="Zucker J."/>
            <person name="Coleman M.L."/>
            <person name="Rodrigue S."/>
            <person name="Chen F."/>
            <person name="Lapidus A."/>
            <person name="Ferriera S."/>
            <person name="Johnson J."/>
            <person name="Steglich C."/>
            <person name="Church G.M."/>
            <person name="Richardson P."/>
            <person name="Chisholm S.W."/>
        </authorList>
    </citation>
    <scope>NUCLEOTIDE SEQUENCE [LARGE SCALE GENOMIC DNA]</scope>
    <source>
        <strain evidence="17">MIT 9211</strain>
    </source>
</reference>
<dbReference type="InterPro" id="IPR015865">
    <property type="entry name" value="Riboflavin_kinase_bac/euk"/>
</dbReference>
<dbReference type="NCBIfam" id="TIGR00083">
    <property type="entry name" value="ribF"/>
    <property type="match status" value="1"/>
</dbReference>
<accession>A9BBN6</accession>
<keyword evidence="9 14" id="KW-0274">FAD</keyword>
<dbReference type="Gene3D" id="3.40.50.620">
    <property type="entry name" value="HUPs"/>
    <property type="match status" value="1"/>
</dbReference>
<dbReference type="RefSeq" id="WP_012195869.1">
    <property type="nucleotide sequence ID" value="NC_009976.1"/>
</dbReference>
<comment type="similarity">
    <text evidence="14">Belongs to the ribF family.</text>
</comment>
<dbReference type="STRING" id="93059.P9211_13171"/>
<evidence type="ECO:0000256" key="14">
    <source>
        <dbReference type="PIRNR" id="PIRNR004491"/>
    </source>
</evidence>
<gene>
    <name evidence="16" type="primary">ribF</name>
    <name evidence="16" type="ordered locus">P9211_13171</name>
</gene>
<dbReference type="GO" id="GO:0003919">
    <property type="term" value="F:FMN adenylyltransferase activity"/>
    <property type="evidence" value="ECO:0007669"/>
    <property type="project" value="UniProtKB-UniRule"/>
</dbReference>
<organism evidence="16 17">
    <name type="scientific">Prochlorococcus marinus (strain MIT 9211)</name>
    <dbReference type="NCBI Taxonomy" id="93059"/>
    <lineage>
        <taxon>Bacteria</taxon>
        <taxon>Bacillati</taxon>
        <taxon>Cyanobacteriota</taxon>
        <taxon>Cyanophyceae</taxon>
        <taxon>Synechococcales</taxon>
        <taxon>Prochlorococcaceae</taxon>
        <taxon>Prochlorococcus</taxon>
    </lineage>
</organism>
<dbReference type="InterPro" id="IPR023468">
    <property type="entry name" value="Riboflavin_kinase"/>
</dbReference>
<evidence type="ECO:0000313" key="16">
    <source>
        <dbReference type="EMBL" id="ABX09248.1"/>
    </source>
</evidence>
<comment type="pathway">
    <text evidence="1 14">Cofactor biosynthesis; FAD biosynthesis; FAD from FMN: step 1/1.</text>
</comment>
<evidence type="ECO:0000256" key="13">
    <source>
        <dbReference type="ARBA" id="ARBA00049494"/>
    </source>
</evidence>
<dbReference type="PIRSF" id="PIRSF004491">
    <property type="entry name" value="FAD_Synth"/>
    <property type="match status" value="1"/>
</dbReference>
<dbReference type="Gene3D" id="2.40.30.30">
    <property type="entry name" value="Riboflavin kinase-like"/>
    <property type="match status" value="1"/>
</dbReference>
<dbReference type="AlphaFoldDB" id="A9BBN6"/>
<keyword evidence="8 14" id="KW-0418">Kinase</keyword>
<dbReference type="KEGG" id="pmj:P9211_13171"/>
<dbReference type="InterPro" id="IPR023465">
    <property type="entry name" value="Riboflavin_kinase_dom_sf"/>
</dbReference>
<evidence type="ECO:0000256" key="1">
    <source>
        <dbReference type="ARBA" id="ARBA00004726"/>
    </source>
</evidence>
<dbReference type="CDD" id="cd02064">
    <property type="entry name" value="FAD_synthetase_N"/>
    <property type="match status" value="1"/>
</dbReference>
<comment type="catalytic activity">
    <reaction evidence="13 14">
        <text>FMN + ATP + H(+) = FAD + diphosphate</text>
        <dbReference type="Rhea" id="RHEA:17237"/>
        <dbReference type="ChEBI" id="CHEBI:15378"/>
        <dbReference type="ChEBI" id="CHEBI:30616"/>
        <dbReference type="ChEBI" id="CHEBI:33019"/>
        <dbReference type="ChEBI" id="CHEBI:57692"/>
        <dbReference type="ChEBI" id="CHEBI:58210"/>
        <dbReference type="EC" id="2.7.7.2"/>
    </reaction>
</comment>
<keyword evidence="5 14" id="KW-0808">Transferase</keyword>
<evidence type="ECO:0000313" key="17">
    <source>
        <dbReference type="Proteomes" id="UP000000788"/>
    </source>
</evidence>
<evidence type="ECO:0000256" key="5">
    <source>
        <dbReference type="ARBA" id="ARBA00022679"/>
    </source>
</evidence>
<proteinExistence type="inferred from homology"/>
<dbReference type="Proteomes" id="UP000000788">
    <property type="component" value="Chromosome"/>
</dbReference>
<evidence type="ECO:0000256" key="9">
    <source>
        <dbReference type="ARBA" id="ARBA00022827"/>
    </source>
</evidence>
<dbReference type="GO" id="GO:0009398">
    <property type="term" value="P:FMN biosynthetic process"/>
    <property type="evidence" value="ECO:0007669"/>
    <property type="project" value="UniProtKB-UniRule"/>
</dbReference>